<dbReference type="AlphaFoldDB" id="A0A1J4TNN8"/>
<dbReference type="EMBL" id="MNUY01000059">
    <property type="protein sequence ID" value="OIO13442.1"/>
    <property type="molecule type" value="Genomic_DNA"/>
</dbReference>
<feature type="transmembrane region" description="Helical" evidence="2">
    <location>
        <begin position="89"/>
        <end position="115"/>
    </location>
</feature>
<protein>
    <submittedName>
        <fullName evidence="3">Uncharacterized protein</fullName>
    </submittedName>
</protein>
<gene>
    <name evidence="3" type="ORF">AUJ73_03820</name>
</gene>
<feature type="transmembrane region" description="Helical" evidence="2">
    <location>
        <begin position="135"/>
        <end position="155"/>
    </location>
</feature>
<feature type="transmembrane region" description="Helical" evidence="2">
    <location>
        <begin position="167"/>
        <end position="190"/>
    </location>
</feature>
<evidence type="ECO:0000313" key="4">
    <source>
        <dbReference type="Proteomes" id="UP000183120"/>
    </source>
</evidence>
<name>A0A1J4TNN8_9BACT</name>
<reference evidence="3 4" key="1">
    <citation type="journal article" date="2016" name="Environ. Microbiol.">
        <title>Genomic resolution of a cold subsurface aquifer community provides metabolic insights for novel microbes adapted to high CO concentrations.</title>
        <authorList>
            <person name="Probst A.J."/>
            <person name="Castelle C.J."/>
            <person name="Singh A."/>
            <person name="Brown C.T."/>
            <person name="Anantharaman K."/>
            <person name="Sharon I."/>
            <person name="Hug L.A."/>
            <person name="Burstein D."/>
            <person name="Emerson J.B."/>
            <person name="Thomas B.C."/>
            <person name="Banfield J.F."/>
        </authorList>
    </citation>
    <scope>NUCLEOTIDE SEQUENCE [LARGE SCALE GENOMIC DNA]</scope>
    <source>
        <strain evidence="3">CG1_02_37_22</strain>
    </source>
</reference>
<evidence type="ECO:0000256" key="2">
    <source>
        <dbReference type="SAM" id="Phobius"/>
    </source>
</evidence>
<evidence type="ECO:0000256" key="1">
    <source>
        <dbReference type="SAM" id="MobiDB-lite"/>
    </source>
</evidence>
<dbReference type="Proteomes" id="UP000183120">
    <property type="component" value="Unassembled WGS sequence"/>
</dbReference>
<feature type="region of interest" description="Disordered" evidence="1">
    <location>
        <begin position="56"/>
        <end position="81"/>
    </location>
</feature>
<keyword evidence="2" id="KW-0812">Transmembrane</keyword>
<feature type="transmembrane region" description="Helical" evidence="2">
    <location>
        <begin position="210"/>
        <end position="234"/>
    </location>
</feature>
<sequence>MASQELLDYLHLLMHEGHTDDSIRKILFQKQYSSQDIDEAFKIIYRKFSASPKTNTLDLPIDPDTPEKNKENVSKNGKSNENQKHKPKIVLFITLLFITIAILFFTKTVMSIYFIYIFNKAMISAGTPSFYVFKYYPILLLLPCLSGIFMFIFLYEAFKLYLQSKKVLIKSIISLTIFPLIMTITSSMMIMPVKRITDSYESSFQNISSYLSAINLFNPEIILISATLLVLLIFRNKFMAADMRLPISSRIILSMSFILIVLPAFGLAGYGFFLSTYPDYKYKQAKSQVPFYIFKPTYIPENRVQGSVFIVGANLARKNNAIMTVYEAPLDKLGDRNRPATILLKQVGVGGGFNLDIFVSDIAEDITVRNQAIKKAKSGQGLVFTKQTNNGTYINLSYITNVDVLINITSVNTPLQEIMEFAESLE</sequence>
<proteinExistence type="predicted"/>
<comment type="caution">
    <text evidence="3">The sequence shown here is derived from an EMBL/GenBank/DDBJ whole genome shotgun (WGS) entry which is preliminary data.</text>
</comment>
<keyword evidence="2" id="KW-1133">Transmembrane helix</keyword>
<accession>A0A1J4TNN8</accession>
<evidence type="ECO:0000313" key="3">
    <source>
        <dbReference type="EMBL" id="OIO13442.1"/>
    </source>
</evidence>
<feature type="transmembrane region" description="Helical" evidence="2">
    <location>
        <begin position="255"/>
        <end position="277"/>
    </location>
</feature>
<organism evidence="3 4">
    <name type="scientific">Candidatus Gottesmanbacteria bacterium CG1_02_37_22</name>
    <dbReference type="NCBI Taxonomy" id="1805209"/>
    <lineage>
        <taxon>Bacteria</taxon>
        <taxon>Candidatus Gottesmaniibacteriota</taxon>
    </lineage>
</organism>
<keyword evidence="2" id="KW-0472">Membrane</keyword>